<evidence type="ECO:0000313" key="1">
    <source>
        <dbReference type="EMBL" id="WPX96030.1"/>
    </source>
</evidence>
<keyword evidence="2" id="KW-1185">Reference proteome</keyword>
<evidence type="ECO:0000313" key="2">
    <source>
        <dbReference type="Proteomes" id="UP001327219"/>
    </source>
</evidence>
<gene>
    <name evidence="1" type="ORF">Bandiella_00133</name>
</gene>
<reference evidence="1 2" key="1">
    <citation type="submission" date="2022-11" db="EMBL/GenBank/DDBJ databases">
        <title>Host association and intracellularity evolved multiple times independently in the Rickettsiales.</title>
        <authorList>
            <person name="Castelli M."/>
            <person name="Nardi T."/>
            <person name="Gammuto L."/>
            <person name="Bellinzona G."/>
            <person name="Sabaneyeva E."/>
            <person name="Potekhin A."/>
            <person name="Serra V."/>
            <person name="Petroni G."/>
            <person name="Sassera D."/>
        </authorList>
    </citation>
    <scope>NUCLEOTIDE SEQUENCE [LARGE SCALE GENOMIC DNA]</scope>
    <source>
        <strain evidence="1 2">NDG2</strain>
    </source>
</reference>
<organism evidence="1 2">
    <name type="scientific">Candidatus Bandiella euplotis</name>
    <dbReference type="NCBI Taxonomy" id="1664265"/>
    <lineage>
        <taxon>Bacteria</taxon>
        <taxon>Pseudomonadati</taxon>
        <taxon>Pseudomonadota</taxon>
        <taxon>Alphaproteobacteria</taxon>
        <taxon>Rickettsiales</taxon>
        <taxon>Candidatus Midichloriaceae</taxon>
        <taxon>Candidatus Bandiella</taxon>
    </lineage>
</organism>
<accession>A0ABZ0UMM0</accession>
<protein>
    <submittedName>
        <fullName evidence="1">Uncharacterized protein</fullName>
    </submittedName>
</protein>
<sequence length="55" mass="6327">MQKLKNNASMFRTNILRTLYTSSKSRGGKFIDDRELGKELGIQAMSMRRDANFLS</sequence>
<dbReference type="EMBL" id="CP110820">
    <property type="protein sequence ID" value="WPX96030.1"/>
    <property type="molecule type" value="Genomic_DNA"/>
</dbReference>
<proteinExistence type="predicted"/>
<name>A0ABZ0UMM0_9RICK</name>
<dbReference type="Proteomes" id="UP001327219">
    <property type="component" value="Chromosome"/>
</dbReference>